<proteinExistence type="predicted"/>
<protein>
    <submittedName>
        <fullName evidence="1">Uncharacterized protein</fullName>
    </submittedName>
</protein>
<dbReference type="EMBL" id="VSSQ01021851">
    <property type="protein sequence ID" value="MPM67716.1"/>
    <property type="molecule type" value="Genomic_DNA"/>
</dbReference>
<accession>A0A645BQS5</accession>
<comment type="caution">
    <text evidence="1">The sequence shown here is derived from an EMBL/GenBank/DDBJ whole genome shotgun (WGS) entry which is preliminary data.</text>
</comment>
<dbReference type="AlphaFoldDB" id="A0A645BQS5"/>
<reference evidence="1" key="1">
    <citation type="submission" date="2019-08" db="EMBL/GenBank/DDBJ databases">
        <authorList>
            <person name="Kucharzyk K."/>
            <person name="Murdoch R.W."/>
            <person name="Higgins S."/>
            <person name="Loffler F."/>
        </authorList>
    </citation>
    <scope>NUCLEOTIDE SEQUENCE</scope>
</reference>
<name>A0A645BQS5_9ZZZZ</name>
<gene>
    <name evidence="1" type="ORF">SDC9_114640</name>
</gene>
<evidence type="ECO:0000313" key="1">
    <source>
        <dbReference type="EMBL" id="MPM67716.1"/>
    </source>
</evidence>
<sequence>MTPSLLTFCIASAISLPMASSPLAEILATFSIFFKSSPISTACSFRLSTTLATALSIPRFKSIGLAPAVTFFKPTPIMDCAKTVAVVVPSPASSLVLEATSFTSCAPMFWNESSNSISFATVTPSFVICGAPYFLSSITLRPLGPKVTFTASANESTPFLSKSRASISNLISFAIFI</sequence>
<organism evidence="1">
    <name type="scientific">bioreactor metagenome</name>
    <dbReference type="NCBI Taxonomy" id="1076179"/>
    <lineage>
        <taxon>unclassified sequences</taxon>
        <taxon>metagenomes</taxon>
        <taxon>ecological metagenomes</taxon>
    </lineage>
</organism>